<reference evidence="2" key="1">
    <citation type="submission" date="2018-05" db="EMBL/GenBank/DDBJ databases">
        <authorList>
            <person name="Lanie J.A."/>
            <person name="Ng W.-L."/>
            <person name="Kazmierczak K.M."/>
            <person name="Andrzejewski T.M."/>
            <person name="Davidsen T.M."/>
            <person name="Wayne K.J."/>
            <person name="Tettelin H."/>
            <person name="Glass J.I."/>
            <person name="Rusch D."/>
            <person name="Podicherti R."/>
            <person name="Tsui H.-C.T."/>
            <person name="Winkler M.E."/>
        </authorList>
    </citation>
    <scope>NUCLEOTIDE SEQUENCE</scope>
</reference>
<protein>
    <recommendedName>
        <fullName evidence="1">DUF5916 domain-containing protein</fullName>
    </recommendedName>
</protein>
<sequence length="604" mass="71036">KQIWEPWDHHLNFYKEPNNKLGLDIIYRINPASKLMFTINPDFGQIESDPANINLTAFETYFKEKRPFFLNNMDIFETPVEIFYSRRIGDNSTGIGIEIEKNVERNDTLYNFITIPTKINVAGKLTGKNENGLSYGLLSALVTESDSSKWKNYYDPDTIYYPYKYPKQYFISRVKQDLLSGNSFLGFMSTSSFSDSNHTFSVDGLANLFENQLSIDGQIIMTSDEYKGIYGSISYYPSGLFSGWVDYYYYDKGLNIDELGYLWRDDYTQTKIGLKFQTIESWNIIRNASVILEGDMEENTSGLDLGKSIELNYDIQFDNFWGTGGGLYKIMDYYDDRKIIHDYDRNEFGPHIFIPEITGSHINITTDKHQSLWASISLSLAKNSRDDLEKAQFAELTYKPNSYSNFSILYDHYDLNKKYHWLESFWEDKDDRYHHIFTSLHRKIDILTFRSIVNINRKLSLQGYIEIYSNYDKYSNYTEYLPATDEYTDSSNYVNGWPPNWTGQPLYTTSTDSVDLDISFVDPNFDLQFHPKYTDFRSIIVVKWNYRTGSNIYFVYSNNKAVDGHRFNKINQLGDFLTFNQYEPWAEVLREQTFMIKIDYWFEK</sequence>
<dbReference type="Pfam" id="PF19313">
    <property type="entry name" value="DUF5916"/>
    <property type="match status" value="1"/>
</dbReference>
<evidence type="ECO:0000259" key="1">
    <source>
        <dbReference type="Pfam" id="PF19313"/>
    </source>
</evidence>
<organism evidence="2">
    <name type="scientific">marine metagenome</name>
    <dbReference type="NCBI Taxonomy" id="408172"/>
    <lineage>
        <taxon>unclassified sequences</taxon>
        <taxon>metagenomes</taxon>
        <taxon>ecological metagenomes</taxon>
    </lineage>
</organism>
<accession>A0A382CGM5</accession>
<name>A0A382CGM5_9ZZZZ</name>
<feature type="non-terminal residue" evidence="2">
    <location>
        <position position="1"/>
    </location>
</feature>
<dbReference type="EMBL" id="UINC01034424">
    <property type="protein sequence ID" value="SVB25246.1"/>
    <property type="molecule type" value="Genomic_DNA"/>
</dbReference>
<proteinExistence type="predicted"/>
<dbReference type="InterPro" id="IPR045670">
    <property type="entry name" value="DUF5916"/>
</dbReference>
<feature type="domain" description="DUF5916" evidence="1">
    <location>
        <begin position="18"/>
        <end position="560"/>
    </location>
</feature>
<gene>
    <name evidence="2" type="ORF">METZ01_LOCUS178100</name>
</gene>
<evidence type="ECO:0000313" key="2">
    <source>
        <dbReference type="EMBL" id="SVB25246.1"/>
    </source>
</evidence>
<dbReference type="AlphaFoldDB" id="A0A382CGM5"/>